<organism evidence="1">
    <name type="scientific">Oryza australiensis</name>
    <dbReference type="NCBI Taxonomy" id="4532"/>
    <lineage>
        <taxon>Eukaryota</taxon>
        <taxon>Viridiplantae</taxon>
        <taxon>Streptophyta</taxon>
        <taxon>Embryophyta</taxon>
        <taxon>Tracheophyta</taxon>
        <taxon>Spermatophyta</taxon>
        <taxon>Magnoliopsida</taxon>
        <taxon>Liliopsida</taxon>
        <taxon>Poales</taxon>
        <taxon>Poaceae</taxon>
        <taxon>BOP clade</taxon>
        <taxon>Oryzoideae</taxon>
        <taxon>Oryzeae</taxon>
        <taxon>Oryzinae</taxon>
        <taxon>Oryza</taxon>
    </lineage>
</organism>
<dbReference type="EMBL" id="AP011472">
    <property type="protein sequence ID" value="BAX25081.1"/>
    <property type="molecule type" value="Genomic_DNA"/>
</dbReference>
<name>A0A1V1H3Q4_9ORYZ</name>
<evidence type="ECO:0000313" key="1">
    <source>
        <dbReference type="EMBL" id="BAX25081.1"/>
    </source>
</evidence>
<protein>
    <submittedName>
        <fullName evidence="1">Uncharacterized protein</fullName>
    </submittedName>
</protein>
<sequence>MDFFACTPQQLIEYEHSPADDKLVKGKRCGQPAGVYIRRTGAVCVAAGGAVNQS</sequence>
<dbReference type="AlphaFoldDB" id="A0A1V1H3Q4"/>
<reference evidence="1" key="1">
    <citation type="submission" date="2009-05" db="EMBL/GenBank/DDBJ databases">
        <title>Oryza sativa Japonica Group genomic DNA, chromosome 6, BAC clone:KMK0024M20, cultivar:Khau Mac Kho.</title>
        <authorList>
            <person name="Matsumoto T."/>
            <person name="Wu J."/>
            <person name="Kanamori H."/>
        </authorList>
    </citation>
    <scope>NUCLEOTIDE SEQUENCE</scope>
    <source>
        <strain evidence="1">IRGC 100882</strain>
    </source>
</reference>
<proteinExistence type="predicted"/>
<accession>A0A1V1H3Q4</accession>
<gene>
    <name evidence="1" type="primary">OA_ABa0037F23.9</name>
</gene>